<dbReference type="InterPro" id="IPR018357">
    <property type="entry name" value="Hexapep_transf_CS"/>
</dbReference>
<gene>
    <name evidence="8" type="primary">vat</name>
    <name evidence="8" type="ORF">PS704_02438</name>
</gene>
<dbReference type="PROSITE" id="PS00101">
    <property type="entry name" value="HEXAPEP_TRANSFERASES"/>
    <property type="match status" value="1"/>
</dbReference>
<accession>A0A5E7CSF2</accession>
<evidence type="ECO:0000256" key="5">
    <source>
        <dbReference type="ARBA" id="ARBA00022737"/>
    </source>
</evidence>
<comment type="similarity">
    <text evidence="1">Belongs to the transferase hexapeptide repeat family.</text>
</comment>
<evidence type="ECO:0000256" key="1">
    <source>
        <dbReference type="ARBA" id="ARBA00007274"/>
    </source>
</evidence>
<evidence type="ECO:0000256" key="6">
    <source>
        <dbReference type="ARBA" id="ARBA00023098"/>
    </source>
</evidence>
<evidence type="ECO:0000313" key="8">
    <source>
        <dbReference type="EMBL" id="VVN98333.1"/>
    </source>
</evidence>
<dbReference type="PANTHER" id="PTHR43300:SF11">
    <property type="entry name" value="ACETYLTRANSFERASE RV3034C-RELATED"/>
    <property type="match status" value="1"/>
</dbReference>
<keyword evidence="7 8" id="KW-0012">Acyltransferase</keyword>
<dbReference type="InterPro" id="IPR011004">
    <property type="entry name" value="Trimer_LpxA-like_sf"/>
</dbReference>
<evidence type="ECO:0000313" key="9">
    <source>
        <dbReference type="Proteomes" id="UP000326557"/>
    </source>
</evidence>
<keyword evidence="4 8" id="KW-0808">Transferase</keyword>
<keyword evidence="2" id="KW-0444">Lipid biosynthesis</keyword>
<evidence type="ECO:0000256" key="4">
    <source>
        <dbReference type="ARBA" id="ARBA00022679"/>
    </source>
</evidence>
<sequence length="217" mass="23102">MGFVSRATWLLKRQLLKRKFKGFSAGIRSFADSQVCFSDHVRMMGRTVLSDVKIGRCTTFVDAVVCRGVVGSFCSIGPGTTIGGLGAHPLNMISTNPVFYSTLRQCGMTFSDADYFTEMKSVVLGNDVWVGANALILGGVTVGHGAVIAAGAVVTKDVPDYSVVGGVPAKVIKYRFTAEEIALLLKLQWWALPDSVLSANAQLFRSGDVQALSSALG</sequence>
<proteinExistence type="inferred from homology"/>
<dbReference type="RefSeq" id="WP_150638305.1">
    <property type="nucleotide sequence ID" value="NZ_CABVHP010000006.1"/>
</dbReference>
<keyword evidence="6" id="KW-0443">Lipid metabolism</keyword>
<dbReference type="GO" id="GO:0009245">
    <property type="term" value="P:lipid A biosynthetic process"/>
    <property type="evidence" value="ECO:0007669"/>
    <property type="project" value="UniProtKB-KW"/>
</dbReference>
<dbReference type="OrthoDB" id="9815592at2"/>
<dbReference type="Gene3D" id="2.160.10.10">
    <property type="entry name" value="Hexapeptide repeat proteins"/>
    <property type="match status" value="1"/>
</dbReference>
<dbReference type="GO" id="GO:0016020">
    <property type="term" value="C:membrane"/>
    <property type="evidence" value="ECO:0007669"/>
    <property type="project" value="GOC"/>
</dbReference>
<dbReference type="SUPFAM" id="SSF51161">
    <property type="entry name" value="Trimeric LpxA-like enzymes"/>
    <property type="match status" value="1"/>
</dbReference>
<organism evidence="8 9">
    <name type="scientific">Pseudomonas fluorescens</name>
    <dbReference type="NCBI Taxonomy" id="294"/>
    <lineage>
        <taxon>Bacteria</taxon>
        <taxon>Pseudomonadati</taxon>
        <taxon>Pseudomonadota</taxon>
        <taxon>Gammaproteobacteria</taxon>
        <taxon>Pseudomonadales</taxon>
        <taxon>Pseudomonadaceae</taxon>
        <taxon>Pseudomonas</taxon>
    </lineage>
</organism>
<dbReference type="AlphaFoldDB" id="A0A5E7CSF2"/>
<protein>
    <submittedName>
        <fullName evidence="8">Virginiamycin A acetyltransferase</fullName>
        <ecNumber evidence="8">2.3.1.-</ecNumber>
    </submittedName>
</protein>
<name>A0A5E7CSF2_PSEFL</name>
<keyword evidence="3" id="KW-0441">Lipid A biosynthesis</keyword>
<dbReference type="Proteomes" id="UP000326557">
    <property type="component" value="Unassembled WGS sequence"/>
</dbReference>
<reference evidence="8 9" key="1">
    <citation type="submission" date="2019-09" db="EMBL/GenBank/DDBJ databases">
        <authorList>
            <person name="Chandra G."/>
            <person name="Truman W A."/>
        </authorList>
    </citation>
    <scope>NUCLEOTIDE SEQUENCE [LARGE SCALE GENOMIC DNA]</scope>
    <source>
        <strain evidence="8">PS704</strain>
    </source>
</reference>
<evidence type="ECO:0000256" key="2">
    <source>
        <dbReference type="ARBA" id="ARBA00022516"/>
    </source>
</evidence>
<dbReference type="EC" id="2.3.1.-" evidence="8"/>
<dbReference type="InterPro" id="IPR050179">
    <property type="entry name" value="Trans_hexapeptide_repeat"/>
</dbReference>
<evidence type="ECO:0000256" key="7">
    <source>
        <dbReference type="ARBA" id="ARBA00023315"/>
    </source>
</evidence>
<dbReference type="PANTHER" id="PTHR43300">
    <property type="entry name" value="ACETYLTRANSFERASE"/>
    <property type="match status" value="1"/>
</dbReference>
<dbReference type="InterPro" id="IPR001451">
    <property type="entry name" value="Hexapep"/>
</dbReference>
<evidence type="ECO:0000256" key="3">
    <source>
        <dbReference type="ARBA" id="ARBA00022556"/>
    </source>
</evidence>
<keyword evidence="5" id="KW-0677">Repeat</keyword>
<dbReference type="EMBL" id="CABVHP010000006">
    <property type="protein sequence ID" value="VVN98333.1"/>
    <property type="molecule type" value="Genomic_DNA"/>
</dbReference>
<dbReference type="CDD" id="cd03349">
    <property type="entry name" value="LbH_XAT"/>
    <property type="match status" value="1"/>
</dbReference>
<dbReference type="Pfam" id="PF00132">
    <property type="entry name" value="Hexapep"/>
    <property type="match status" value="1"/>
</dbReference>
<dbReference type="GO" id="GO:0016746">
    <property type="term" value="F:acyltransferase activity"/>
    <property type="evidence" value="ECO:0007669"/>
    <property type="project" value="UniProtKB-KW"/>
</dbReference>